<dbReference type="CDD" id="cd00093">
    <property type="entry name" value="HTH_XRE"/>
    <property type="match status" value="1"/>
</dbReference>
<dbReference type="Proteomes" id="UP000003323">
    <property type="component" value="Unassembled WGS sequence"/>
</dbReference>
<dbReference type="InterPro" id="IPR010982">
    <property type="entry name" value="Lambda_DNA-bd_dom_sf"/>
</dbReference>
<feature type="compositionally biased region" description="Basic and acidic residues" evidence="1">
    <location>
        <begin position="1"/>
        <end position="12"/>
    </location>
</feature>
<evidence type="ECO:0000313" key="3">
    <source>
        <dbReference type="EMBL" id="EFM40380.1"/>
    </source>
</evidence>
<dbReference type="HOGENOM" id="CLU_2663716_0_0_11"/>
<evidence type="ECO:0000313" key="4">
    <source>
        <dbReference type="Proteomes" id="UP000003323"/>
    </source>
</evidence>
<reference evidence="3 4" key="1">
    <citation type="submission" date="2010-08" db="EMBL/GenBank/DDBJ databases">
        <authorList>
            <person name="Muzny D."/>
            <person name="Qin X."/>
            <person name="Deng J."/>
            <person name="Jiang H."/>
            <person name="Liu Y."/>
            <person name="Qu J."/>
            <person name="Song X.-Z."/>
            <person name="Zhang L."/>
            <person name="Thornton R."/>
            <person name="Coyle M."/>
            <person name="Francisco L."/>
            <person name="Jackson L."/>
            <person name="Javaid M."/>
            <person name="Korchina V."/>
            <person name="Kovar C."/>
            <person name="Mata R."/>
            <person name="Mathew T."/>
            <person name="Ngo R."/>
            <person name="Nguyen L."/>
            <person name="Nguyen N."/>
            <person name="Okwuonu G."/>
            <person name="Ongeri F."/>
            <person name="Pham C."/>
            <person name="Simmons D."/>
            <person name="Wilczek-Boney K."/>
            <person name="Hale W."/>
            <person name="Jakkamsetti A."/>
            <person name="Pham P."/>
            <person name="Ruth R."/>
            <person name="San Lucas F."/>
            <person name="Warren J."/>
            <person name="Zhang J."/>
            <person name="Zhao Z."/>
            <person name="Zhou C."/>
            <person name="Zhu D."/>
            <person name="Lee S."/>
            <person name="Bess C."/>
            <person name="Blankenburg K."/>
            <person name="Forbes L."/>
            <person name="Fu Q."/>
            <person name="Gubbala S."/>
            <person name="Hirani K."/>
            <person name="Jayaseelan J.C."/>
            <person name="Lara F."/>
            <person name="Munidasa M."/>
            <person name="Palculict T."/>
            <person name="Patil S."/>
            <person name="Pu L.-L."/>
            <person name="Saada N."/>
            <person name="Tang L."/>
            <person name="Weissenberger G."/>
            <person name="Zhu Y."/>
            <person name="Hemphill L."/>
            <person name="Shang Y."/>
            <person name="Youmans B."/>
            <person name="Ayvaz T."/>
            <person name="Ross M."/>
            <person name="Santibanez J."/>
            <person name="Aqrawi P."/>
            <person name="Gross S."/>
            <person name="Joshi V."/>
            <person name="Fowler G."/>
            <person name="Nazareth L."/>
            <person name="Reid J."/>
            <person name="Worley K."/>
            <person name="Petrosino J."/>
            <person name="Highlander S."/>
            <person name="Gibbs R."/>
        </authorList>
    </citation>
    <scope>NUCLEOTIDE SEQUENCE [LARGE SCALE GENOMIC DNA]</scope>
    <source>
        <strain evidence="3 4">ATCC 27679</strain>
    </source>
</reference>
<sequence>MKEKGKSQREVARAIGVPEQRLSDKRHGRYGYTTKDISALADFFGVSTDYLLGRIDTLRPVVGVGTDSTGADGEV</sequence>
<dbReference type="InterPro" id="IPR001387">
    <property type="entry name" value="Cro/C1-type_HTH"/>
</dbReference>
<dbReference type="Pfam" id="PF01381">
    <property type="entry name" value="HTH_3"/>
    <property type="match status" value="1"/>
</dbReference>
<gene>
    <name evidence="3" type="ORF">HMPREF0168_2190</name>
</gene>
<dbReference type="EMBL" id="AEEQ01000015">
    <property type="protein sequence ID" value="EFM40380.1"/>
    <property type="molecule type" value="Genomic_DNA"/>
</dbReference>
<dbReference type="AlphaFoldDB" id="E0QAN2"/>
<comment type="caution">
    <text evidence="3">The sequence shown here is derived from an EMBL/GenBank/DDBJ whole genome shotgun (WGS) entry which is preliminary data.</text>
</comment>
<dbReference type="SUPFAM" id="SSF47413">
    <property type="entry name" value="lambda repressor-like DNA-binding domains"/>
    <property type="match status" value="1"/>
</dbReference>
<organism evidence="3 4">
    <name type="scientific">Bifidobacterium dentium ATCC 27679</name>
    <dbReference type="NCBI Taxonomy" id="871562"/>
    <lineage>
        <taxon>Bacteria</taxon>
        <taxon>Bacillati</taxon>
        <taxon>Actinomycetota</taxon>
        <taxon>Actinomycetes</taxon>
        <taxon>Bifidobacteriales</taxon>
        <taxon>Bifidobacteriaceae</taxon>
        <taxon>Bifidobacterium</taxon>
    </lineage>
</organism>
<dbReference type="Gene3D" id="1.10.260.40">
    <property type="entry name" value="lambda repressor-like DNA-binding domains"/>
    <property type="match status" value="1"/>
</dbReference>
<accession>E0QAN2</accession>
<feature type="domain" description="HTH cro/C1-type" evidence="2">
    <location>
        <begin position="2"/>
        <end position="51"/>
    </location>
</feature>
<protein>
    <recommendedName>
        <fullName evidence="2">HTH cro/C1-type domain-containing protein</fullName>
    </recommendedName>
</protein>
<proteinExistence type="predicted"/>
<dbReference type="SMART" id="SM00530">
    <property type="entry name" value="HTH_XRE"/>
    <property type="match status" value="1"/>
</dbReference>
<dbReference type="GO" id="GO:0003677">
    <property type="term" value="F:DNA binding"/>
    <property type="evidence" value="ECO:0007669"/>
    <property type="project" value="InterPro"/>
</dbReference>
<name>E0QAN2_9BIFI</name>
<evidence type="ECO:0000259" key="2">
    <source>
        <dbReference type="PROSITE" id="PS50943"/>
    </source>
</evidence>
<evidence type="ECO:0000256" key="1">
    <source>
        <dbReference type="SAM" id="MobiDB-lite"/>
    </source>
</evidence>
<feature type="region of interest" description="Disordered" evidence="1">
    <location>
        <begin position="1"/>
        <end position="28"/>
    </location>
</feature>
<dbReference type="PROSITE" id="PS50943">
    <property type="entry name" value="HTH_CROC1"/>
    <property type="match status" value="1"/>
</dbReference>